<gene>
    <name evidence="1" type="ORF">ACFFSA_17380</name>
</gene>
<dbReference type="Proteomes" id="UP001589532">
    <property type="component" value="Unassembled WGS sequence"/>
</dbReference>
<dbReference type="RefSeq" id="WP_345003261.1">
    <property type="nucleotide sequence ID" value="NZ_BAAAXV010000012.1"/>
</dbReference>
<evidence type="ECO:0000313" key="2">
    <source>
        <dbReference type="Proteomes" id="UP001589532"/>
    </source>
</evidence>
<organism evidence="1 2">
    <name type="scientific">Nonomuraea helvata</name>
    <dbReference type="NCBI Taxonomy" id="37484"/>
    <lineage>
        <taxon>Bacteria</taxon>
        <taxon>Bacillati</taxon>
        <taxon>Actinomycetota</taxon>
        <taxon>Actinomycetes</taxon>
        <taxon>Streptosporangiales</taxon>
        <taxon>Streptosporangiaceae</taxon>
        <taxon>Nonomuraea</taxon>
    </lineage>
</organism>
<evidence type="ECO:0000313" key="1">
    <source>
        <dbReference type="EMBL" id="MFB9624863.1"/>
    </source>
</evidence>
<reference evidence="1 2" key="1">
    <citation type="submission" date="2024-09" db="EMBL/GenBank/DDBJ databases">
        <authorList>
            <person name="Sun Q."/>
            <person name="Mori K."/>
        </authorList>
    </citation>
    <scope>NUCLEOTIDE SEQUENCE [LARGE SCALE GENOMIC DNA]</scope>
    <source>
        <strain evidence="1 2">JCM 3143</strain>
    </source>
</reference>
<keyword evidence="2" id="KW-1185">Reference proteome</keyword>
<name>A0ABV5S1D8_9ACTN</name>
<dbReference type="EMBL" id="JBHMBW010000013">
    <property type="protein sequence ID" value="MFB9624863.1"/>
    <property type="molecule type" value="Genomic_DNA"/>
</dbReference>
<sequence>MIYLRVVDYMPSSIENLTGRHGERLDAWIATIRADDLPYLHTFANGLERDHAAVLNGLALPYSSGAVEGIIHGPEASR</sequence>
<comment type="caution">
    <text evidence="1">The sequence shown here is derived from an EMBL/GenBank/DDBJ whole genome shotgun (WGS) entry which is preliminary data.</text>
</comment>
<proteinExistence type="predicted"/>
<protein>
    <submittedName>
        <fullName evidence="1">Uncharacterized protein</fullName>
    </submittedName>
</protein>
<accession>A0ABV5S1D8</accession>